<organism evidence="1 2">
    <name type="scientific">Reichenbachiella agariperforans</name>
    <dbReference type="NCBI Taxonomy" id="156994"/>
    <lineage>
        <taxon>Bacteria</taxon>
        <taxon>Pseudomonadati</taxon>
        <taxon>Bacteroidota</taxon>
        <taxon>Cytophagia</taxon>
        <taxon>Cytophagales</taxon>
        <taxon>Reichenbachiellaceae</taxon>
        <taxon>Reichenbachiella</taxon>
    </lineage>
</organism>
<accession>A0A1M6RVN0</accession>
<sequence length="128" mass="14608">MDMTAGQFRGKEGGRAFGSLIGSPMRPTSQVHFSTLRRSSEGQKMHFSVFRKFAEGPKIDFSASASLRRVQKRIFLLSASPRKVQKRIFLLFPACGRFANSRCVFCFFDIKKPSRERRLSAVRRPDSE</sequence>
<protein>
    <submittedName>
        <fullName evidence="1">Uncharacterized protein</fullName>
    </submittedName>
</protein>
<dbReference type="Proteomes" id="UP000184474">
    <property type="component" value="Unassembled WGS sequence"/>
</dbReference>
<dbReference type="STRING" id="156994.SAMN04488028_104304"/>
<gene>
    <name evidence="1" type="ORF">SAMN04488028_104304</name>
</gene>
<evidence type="ECO:0000313" key="1">
    <source>
        <dbReference type="EMBL" id="SHK36369.1"/>
    </source>
</evidence>
<keyword evidence="2" id="KW-1185">Reference proteome</keyword>
<dbReference type="EMBL" id="FRAA01000004">
    <property type="protein sequence ID" value="SHK36369.1"/>
    <property type="molecule type" value="Genomic_DNA"/>
</dbReference>
<evidence type="ECO:0000313" key="2">
    <source>
        <dbReference type="Proteomes" id="UP000184474"/>
    </source>
</evidence>
<dbReference type="AlphaFoldDB" id="A0A1M6RVN0"/>
<name>A0A1M6RVN0_REIAG</name>
<proteinExistence type="predicted"/>
<reference evidence="2" key="1">
    <citation type="submission" date="2016-11" db="EMBL/GenBank/DDBJ databases">
        <authorList>
            <person name="Varghese N."/>
            <person name="Submissions S."/>
        </authorList>
    </citation>
    <scope>NUCLEOTIDE SEQUENCE [LARGE SCALE GENOMIC DNA]</scope>
    <source>
        <strain evidence="2">DSM 26134</strain>
    </source>
</reference>